<keyword evidence="1" id="KW-0812">Transmembrane</keyword>
<dbReference type="AlphaFoldDB" id="A0A151AFY9"/>
<dbReference type="PATRIC" id="fig|1008153.3.peg.1723"/>
<evidence type="ECO:0008006" key="4">
    <source>
        <dbReference type="Google" id="ProtNLM"/>
    </source>
</evidence>
<sequence length="54" mass="5557">MADRLTGFVGDIRGIAEEFLYDDGMLGTVLAFVLVFGGAATAVLLLVLVAGLLA</sequence>
<keyword evidence="1" id="KW-0472">Membrane</keyword>
<accession>A0A151AFY9</accession>
<evidence type="ECO:0000313" key="2">
    <source>
        <dbReference type="EMBL" id="KYH26598.1"/>
    </source>
</evidence>
<dbReference type="Proteomes" id="UP000075321">
    <property type="component" value="Unassembled WGS sequence"/>
</dbReference>
<reference evidence="2 3" key="1">
    <citation type="submission" date="2016-02" db="EMBL/GenBank/DDBJ databases">
        <title>Genome sequence of Halalkalicoccus paucihalophilus DSM 24557.</title>
        <authorList>
            <person name="Poehlein A."/>
            <person name="Daniel R."/>
        </authorList>
    </citation>
    <scope>NUCLEOTIDE SEQUENCE [LARGE SCALE GENOMIC DNA]</scope>
    <source>
        <strain evidence="2 3">DSM 24557</strain>
    </source>
</reference>
<name>A0A151AFY9_9EURY</name>
<keyword evidence="1" id="KW-1133">Transmembrane helix</keyword>
<dbReference type="EMBL" id="LTAZ01000004">
    <property type="protein sequence ID" value="KYH26598.1"/>
    <property type="molecule type" value="Genomic_DNA"/>
</dbReference>
<organism evidence="2 3">
    <name type="scientific">Halalkalicoccus paucihalophilus</name>
    <dbReference type="NCBI Taxonomy" id="1008153"/>
    <lineage>
        <taxon>Archaea</taxon>
        <taxon>Methanobacteriati</taxon>
        <taxon>Methanobacteriota</taxon>
        <taxon>Stenosarchaea group</taxon>
        <taxon>Halobacteria</taxon>
        <taxon>Halobacteriales</taxon>
        <taxon>Halococcaceae</taxon>
        <taxon>Halalkalicoccus</taxon>
    </lineage>
</organism>
<feature type="transmembrane region" description="Helical" evidence="1">
    <location>
        <begin position="29"/>
        <end position="53"/>
    </location>
</feature>
<proteinExistence type="predicted"/>
<comment type="caution">
    <text evidence="2">The sequence shown here is derived from an EMBL/GenBank/DDBJ whole genome shotgun (WGS) entry which is preliminary data.</text>
</comment>
<dbReference type="OrthoDB" id="270081at2157"/>
<dbReference type="RefSeq" id="WP_169802633.1">
    <property type="nucleotide sequence ID" value="NZ_LTAZ01000004.1"/>
</dbReference>
<evidence type="ECO:0000256" key="1">
    <source>
        <dbReference type="SAM" id="Phobius"/>
    </source>
</evidence>
<keyword evidence="3" id="KW-1185">Reference proteome</keyword>
<evidence type="ECO:0000313" key="3">
    <source>
        <dbReference type="Proteomes" id="UP000075321"/>
    </source>
</evidence>
<gene>
    <name evidence="2" type="ORF">HAPAU_16970</name>
</gene>
<protein>
    <recommendedName>
        <fullName evidence="4">Tetrahydromethanopterin S-methyltransferase</fullName>
    </recommendedName>
</protein>